<protein>
    <submittedName>
        <fullName evidence="2">Uncharacterized protein</fullName>
    </submittedName>
</protein>
<proteinExistence type="predicted"/>
<feature type="transmembrane region" description="Helical" evidence="1">
    <location>
        <begin position="31"/>
        <end position="55"/>
    </location>
</feature>
<organism evidence="2">
    <name type="scientific">marine sediment metagenome</name>
    <dbReference type="NCBI Taxonomy" id="412755"/>
    <lineage>
        <taxon>unclassified sequences</taxon>
        <taxon>metagenomes</taxon>
        <taxon>ecological metagenomes</taxon>
    </lineage>
</organism>
<dbReference type="EMBL" id="BART01022619">
    <property type="protein sequence ID" value="GAG98644.1"/>
    <property type="molecule type" value="Genomic_DNA"/>
</dbReference>
<feature type="non-terminal residue" evidence="2">
    <location>
        <position position="265"/>
    </location>
</feature>
<keyword evidence="1" id="KW-1133">Transmembrane helix</keyword>
<gene>
    <name evidence="2" type="ORF">S01H4_41368</name>
</gene>
<name>X1BSC9_9ZZZZ</name>
<reference evidence="2" key="1">
    <citation type="journal article" date="2014" name="Front. Microbiol.">
        <title>High frequency of phylogenetically diverse reductive dehalogenase-homologous genes in deep subseafloor sedimentary metagenomes.</title>
        <authorList>
            <person name="Kawai M."/>
            <person name="Futagami T."/>
            <person name="Toyoda A."/>
            <person name="Takaki Y."/>
            <person name="Nishi S."/>
            <person name="Hori S."/>
            <person name="Arai W."/>
            <person name="Tsubouchi T."/>
            <person name="Morono Y."/>
            <person name="Uchiyama I."/>
            <person name="Ito T."/>
            <person name="Fujiyama A."/>
            <person name="Inagaki F."/>
            <person name="Takami H."/>
        </authorList>
    </citation>
    <scope>NUCLEOTIDE SEQUENCE</scope>
    <source>
        <strain evidence="2">Expedition CK06-06</strain>
    </source>
</reference>
<accession>X1BSC9</accession>
<keyword evidence="1" id="KW-0812">Transmembrane</keyword>
<comment type="caution">
    <text evidence="2">The sequence shown here is derived from an EMBL/GenBank/DDBJ whole genome shotgun (WGS) entry which is preliminary data.</text>
</comment>
<sequence length="265" mass="28434">MSELESPIAFRATSRIGGEPEVTSASCGTPWIWIILFIAALLAIAGLIVWIVYAYHRDTKDRVITLKDANIEVASDTSIVGTWSNTGKDSDKVTLWATLHPPKFNDDGSLSNTNAKSASSTNGATTVTLSGLAANLKYYATLIVTNPNISNYQVYTQLVYMDSKTPLVVSTEGTDASTAKSSTFAIQDILQVGKVQLTGTDNTQVHFNQKPSEARTLWFVNASGQIESNEESGTCLFNTNGLLAGASCTTTAADSLNNSKWSYNP</sequence>
<evidence type="ECO:0000256" key="1">
    <source>
        <dbReference type="SAM" id="Phobius"/>
    </source>
</evidence>
<evidence type="ECO:0000313" key="2">
    <source>
        <dbReference type="EMBL" id="GAG98644.1"/>
    </source>
</evidence>
<keyword evidence="1" id="KW-0472">Membrane</keyword>
<dbReference type="AlphaFoldDB" id="X1BSC9"/>